<protein>
    <recommendedName>
        <fullName evidence="4">Bacterial Ig-like domain-containing protein</fullName>
    </recommendedName>
</protein>
<keyword evidence="3" id="KW-1185">Reference proteome</keyword>
<sequence length="314" mass="33150">MKKKLRKLGTAAIASLLVLSAVPSVSAATTTTSTVATGRTQQDVATGVIKVDSMQINKKSLTGTVLIDGPELVMSVKDSNGVIVRSAVIRTFPISDKLFGFSIDVPEDGNYVLDAWTVYKNGKTAGQTHTQAKSITVTVDTTPPVITFNPYNTNPTNQSITVQAITNEGSLNETSHTFEANGSFTFVAIDAAGNKTSKTVTISNIDKTAPTATVGYSTTSLVNTDVTATAIPSEKVNFTNEGGSSHVFTENGSFEFTFTDEAGNTGSATAVVNNIDKAAPVGSISYSTIEPTNQNVRRSALARRLSSRIRPVWI</sequence>
<evidence type="ECO:0000256" key="1">
    <source>
        <dbReference type="SAM" id="SignalP"/>
    </source>
</evidence>
<dbReference type="RefSeq" id="WP_270880752.1">
    <property type="nucleotide sequence ID" value="NZ_JAQFVF010000037.1"/>
</dbReference>
<proteinExistence type="predicted"/>
<gene>
    <name evidence="2" type="ORF">ACFPOG_28285</name>
</gene>
<evidence type="ECO:0008006" key="4">
    <source>
        <dbReference type="Google" id="ProtNLM"/>
    </source>
</evidence>
<dbReference type="Proteomes" id="UP001596044">
    <property type="component" value="Unassembled WGS sequence"/>
</dbReference>
<reference evidence="3" key="1">
    <citation type="journal article" date="2019" name="Int. J. Syst. Evol. Microbiol.">
        <title>The Global Catalogue of Microorganisms (GCM) 10K type strain sequencing project: providing services to taxonomists for standard genome sequencing and annotation.</title>
        <authorList>
            <consortium name="The Broad Institute Genomics Platform"/>
            <consortium name="The Broad Institute Genome Sequencing Center for Infectious Disease"/>
            <person name="Wu L."/>
            <person name="Ma J."/>
        </authorList>
    </citation>
    <scope>NUCLEOTIDE SEQUENCE [LARGE SCALE GENOMIC DNA]</scope>
    <source>
        <strain evidence="3">KACC 11904</strain>
    </source>
</reference>
<comment type="caution">
    <text evidence="2">The sequence shown here is derived from an EMBL/GenBank/DDBJ whole genome shotgun (WGS) entry which is preliminary data.</text>
</comment>
<evidence type="ECO:0000313" key="2">
    <source>
        <dbReference type="EMBL" id="MFC5452110.1"/>
    </source>
</evidence>
<keyword evidence="1" id="KW-0732">Signal</keyword>
<dbReference type="EMBL" id="JBHSMJ010000041">
    <property type="protein sequence ID" value="MFC5452110.1"/>
    <property type="molecule type" value="Genomic_DNA"/>
</dbReference>
<organism evidence="2 3">
    <name type="scientific">Paenibacillus aestuarii</name>
    <dbReference type="NCBI Taxonomy" id="516965"/>
    <lineage>
        <taxon>Bacteria</taxon>
        <taxon>Bacillati</taxon>
        <taxon>Bacillota</taxon>
        <taxon>Bacilli</taxon>
        <taxon>Bacillales</taxon>
        <taxon>Paenibacillaceae</taxon>
        <taxon>Paenibacillus</taxon>
    </lineage>
</organism>
<feature type="chain" id="PRO_5046674597" description="Bacterial Ig-like domain-containing protein" evidence="1">
    <location>
        <begin position="28"/>
        <end position="314"/>
    </location>
</feature>
<feature type="signal peptide" evidence="1">
    <location>
        <begin position="1"/>
        <end position="27"/>
    </location>
</feature>
<accession>A0ABW0KG26</accession>
<evidence type="ECO:0000313" key="3">
    <source>
        <dbReference type="Proteomes" id="UP001596044"/>
    </source>
</evidence>
<name>A0ABW0KG26_9BACL</name>